<gene>
    <name evidence="2" type="ORF">BSL78_22098</name>
</gene>
<feature type="compositionally biased region" description="Polar residues" evidence="1">
    <location>
        <begin position="83"/>
        <end position="99"/>
    </location>
</feature>
<evidence type="ECO:0000256" key="1">
    <source>
        <dbReference type="SAM" id="MobiDB-lite"/>
    </source>
</evidence>
<dbReference type="EMBL" id="MRZV01001058">
    <property type="protein sequence ID" value="PIK41056.1"/>
    <property type="molecule type" value="Genomic_DNA"/>
</dbReference>
<feature type="region of interest" description="Disordered" evidence="1">
    <location>
        <begin position="37"/>
        <end position="71"/>
    </location>
</feature>
<organism evidence="2 3">
    <name type="scientific">Stichopus japonicus</name>
    <name type="common">Sea cucumber</name>
    <dbReference type="NCBI Taxonomy" id="307972"/>
    <lineage>
        <taxon>Eukaryota</taxon>
        <taxon>Metazoa</taxon>
        <taxon>Echinodermata</taxon>
        <taxon>Eleutherozoa</taxon>
        <taxon>Echinozoa</taxon>
        <taxon>Holothuroidea</taxon>
        <taxon>Aspidochirotacea</taxon>
        <taxon>Aspidochirotida</taxon>
        <taxon>Stichopodidae</taxon>
        <taxon>Apostichopus</taxon>
    </lineage>
</organism>
<feature type="region of interest" description="Disordered" evidence="1">
    <location>
        <begin position="83"/>
        <end position="114"/>
    </location>
</feature>
<feature type="compositionally biased region" description="Polar residues" evidence="1">
    <location>
        <begin position="179"/>
        <end position="188"/>
    </location>
</feature>
<feature type="region of interest" description="Disordered" evidence="1">
    <location>
        <begin position="1"/>
        <end position="20"/>
    </location>
</feature>
<protein>
    <submittedName>
        <fullName evidence="2">Uncharacterized protein</fullName>
    </submittedName>
</protein>
<dbReference type="AlphaFoldDB" id="A0A2G8JZ62"/>
<feature type="compositionally biased region" description="Low complexity" evidence="1">
    <location>
        <begin position="233"/>
        <end position="245"/>
    </location>
</feature>
<sequence length="282" mass="29787">MHQPTNNNCSNFGRNNTESTSEVITSDVFTTGISASSEVTTQEHSTATESTVTESSTAATTFHSTSDGTISPFTKISQEVASSTKGIITTETPSSSQKVLNRRLPPVPKESSPLRHHPLLQKVLNKVFISSTSEGSSTKVEIETDASTNPTTTSNFGRKTTESTSEVITSDVFSTGISASSEVTTQEHSTATESTVTESSTAATTFHSTTDGTISPFTNISQEVASSTKGIITTETPSSSAESTEQGILISSTSEGSSTKVEIETDLNHTNNNYSNFGRNNN</sequence>
<feature type="region of interest" description="Disordered" evidence="1">
    <location>
        <begin position="179"/>
        <end position="202"/>
    </location>
</feature>
<feature type="region of interest" description="Disordered" evidence="1">
    <location>
        <begin position="139"/>
        <end position="163"/>
    </location>
</feature>
<comment type="caution">
    <text evidence="2">The sequence shown here is derived from an EMBL/GenBank/DDBJ whole genome shotgun (WGS) entry which is preliminary data.</text>
</comment>
<evidence type="ECO:0000313" key="2">
    <source>
        <dbReference type="EMBL" id="PIK41056.1"/>
    </source>
</evidence>
<feature type="compositionally biased region" description="Polar residues" evidence="1">
    <location>
        <begin position="249"/>
        <end position="260"/>
    </location>
</feature>
<feature type="region of interest" description="Disordered" evidence="1">
    <location>
        <begin position="228"/>
        <end position="261"/>
    </location>
</feature>
<dbReference type="Proteomes" id="UP000230750">
    <property type="component" value="Unassembled WGS sequence"/>
</dbReference>
<dbReference type="STRING" id="307972.A0A2G8JZ62"/>
<proteinExistence type="predicted"/>
<feature type="compositionally biased region" description="Low complexity" evidence="1">
    <location>
        <begin position="45"/>
        <end position="66"/>
    </location>
</feature>
<name>A0A2G8JZ62_STIJA</name>
<keyword evidence="3" id="KW-1185">Reference proteome</keyword>
<feature type="compositionally biased region" description="Low complexity" evidence="1">
    <location>
        <begin position="189"/>
        <end position="202"/>
    </location>
</feature>
<reference evidence="2 3" key="1">
    <citation type="journal article" date="2017" name="PLoS Biol.">
        <title>The sea cucumber genome provides insights into morphological evolution and visceral regeneration.</title>
        <authorList>
            <person name="Zhang X."/>
            <person name="Sun L."/>
            <person name="Yuan J."/>
            <person name="Sun Y."/>
            <person name="Gao Y."/>
            <person name="Zhang L."/>
            <person name="Li S."/>
            <person name="Dai H."/>
            <person name="Hamel J.F."/>
            <person name="Liu C."/>
            <person name="Yu Y."/>
            <person name="Liu S."/>
            <person name="Lin W."/>
            <person name="Guo K."/>
            <person name="Jin S."/>
            <person name="Xu P."/>
            <person name="Storey K.B."/>
            <person name="Huan P."/>
            <person name="Zhang T."/>
            <person name="Zhou Y."/>
            <person name="Zhang J."/>
            <person name="Lin C."/>
            <person name="Li X."/>
            <person name="Xing L."/>
            <person name="Huo D."/>
            <person name="Sun M."/>
            <person name="Wang L."/>
            <person name="Mercier A."/>
            <person name="Li F."/>
            <person name="Yang H."/>
            <person name="Xiang J."/>
        </authorList>
    </citation>
    <scope>NUCLEOTIDE SEQUENCE [LARGE SCALE GENOMIC DNA]</scope>
    <source>
        <strain evidence="2">Shaxun</strain>
        <tissue evidence="2">Muscle</tissue>
    </source>
</reference>
<evidence type="ECO:0000313" key="3">
    <source>
        <dbReference type="Proteomes" id="UP000230750"/>
    </source>
</evidence>
<accession>A0A2G8JZ62</accession>